<dbReference type="InterPro" id="IPR041715">
    <property type="entry name" value="HisRS-like_core"/>
</dbReference>
<name>A0ABR9ZUN6_9FIRM</name>
<keyword evidence="2" id="KW-0328">Glycosyltransferase</keyword>
<dbReference type="PANTHER" id="PTHR43707">
    <property type="entry name" value="HISTIDYL-TRNA SYNTHETASE"/>
    <property type="match status" value="1"/>
</dbReference>
<evidence type="ECO:0000259" key="1">
    <source>
        <dbReference type="Pfam" id="PF13393"/>
    </source>
</evidence>
<dbReference type="PANTHER" id="PTHR43707:SF1">
    <property type="entry name" value="HISTIDINE--TRNA LIGASE, MITOCHONDRIAL-RELATED"/>
    <property type="match status" value="1"/>
</dbReference>
<feature type="domain" description="Class II Histidinyl-tRNA synthetase (HisRS)-like catalytic core" evidence="1">
    <location>
        <begin position="14"/>
        <end position="312"/>
    </location>
</feature>
<protein>
    <submittedName>
        <fullName evidence="2">ATP phosphoribosyltransferase regulatory subunit</fullName>
    </submittedName>
</protein>
<dbReference type="EMBL" id="JADKNH010000008">
    <property type="protein sequence ID" value="MBF4694148.1"/>
    <property type="molecule type" value="Genomic_DNA"/>
</dbReference>
<accession>A0ABR9ZUN6</accession>
<reference evidence="2 3" key="1">
    <citation type="submission" date="2020-11" db="EMBL/GenBank/DDBJ databases">
        <title>Fusibacter basophilias sp. nov.</title>
        <authorList>
            <person name="Qiu D."/>
        </authorList>
    </citation>
    <scope>NUCLEOTIDE SEQUENCE [LARGE SCALE GENOMIC DNA]</scope>
    <source>
        <strain evidence="2 3">Q10-2</strain>
    </source>
</reference>
<dbReference type="InterPro" id="IPR045864">
    <property type="entry name" value="aa-tRNA-synth_II/BPL/LPL"/>
</dbReference>
<evidence type="ECO:0000313" key="3">
    <source>
        <dbReference type="Proteomes" id="UP000614200"/>
    </source>
</evidence>
<dbReference type="InterPro" id="IPR004516">
    <property type="entry name" value="HisRS/HisZ"/>
</dbReference>
<gene>
    <name evidence="2" type="ORF">ISU02_13585</name>
</gene>
<dbReference type="Gene3D" id="3.30.930.10">
    <property type="entry name" value="Bira Bifunctional Protein, Domain 2"/>
    <property type="match status" value="1"/>
</dbReference>
<sequence length="417" mass="48036">MKSNLLVSNQNKYAMQASLMKLYAQYGYRQVSIPACEPLATISELEKQYPSRTQVKFMDQSGEIFYLQDDPTVSVMKMLRLSSATNIEQKICYYAPTYKWGHRQLNEETQIGVETFGKDTLLHDLEIIVLAVKSLRLFTDKVMLDIGDVSFLETLLESMPFNSEQIQAIVKALPSKNMMTLKELELFQNIKSQDWDLLASLFKLFGPTEIVLENAKQLIDQITFKDEQLQVKLDTILNQIRDRSAFLKAYDLLEYTQLDFTLKPELKYYNGLVLKGFIKNCPSEVLNGGRYDQLSTEFGKANCAAGFALTLDLLMNYTEVKKMTRKNSLLLLETELSAKGIKYAEYYRQKGFEVNLRTYETEKEAIDLASKENFEKVILFGERSAKVIDIRKDNVQKMPYSTFDQYLTITDANKSIH</sequence>
<dbReference type="SUPFAM" id="SSF55681">
    <property type="entry name" value="Class II aaRS and biotin synthetases"/>
    <property type="match status" value="1"/>
</dbReference>
<dbReference type="GO" id="GO:0016757">
    <property type="term" value="F:glycosyltransferase activity"/>
    <property type="evidence" value="ECO:0007669"/>
    <property type="project" value="UniProtKB-KW"/>
</dbReference>
<keyword evidence="2" id="KW-0808">Transferase</keyword>
<comment type="caution">
    <text evidence="2">The sequence shown here is derived from an EMBL/GenBank/DDBJ whole genome shotgun (WGS) entry which is preliminary data.</text>
</comment>
<proteinExistence type="predicted"/>
<dbReference type="Pfam" id="PF13393">
    <property type="entry name" value="tRNA-synt_His"/>
    <property type="match status" value="1"/>
</dbReference>
<keyword evidence="3" id="KW-1185">Reference proteome</keyword>
<evidence type="ECO:0000313" key="2">
    <source>
        <dbReference type="EMBL" id="MBF4694148.1"/>
    </source>
</evidence>
<dbReference type="Proteomes" id="UP000614200">
    <property type="component" value="Unassembled WGS sequence"/>
</dbReference>
<dbReference type="RefSeq" id="WP_194702391.1">
    <property type="nucleotide sequence ID" value="NZ_JADKNH010000008.1"/>
</dbReference>
<organism evidence="2 3">
    <name type="scientific">Fusibacter ferrireducens</name>
    <dbReference type="NCBI Taxonomy" id="2785058"/>
    <lineage>
        <taxon>Bacteria</taxon>
        <taxon>Bacillati</taxon>
        <taxon>Bacillota</taxon>
        <taxon>Clostridia</taxon>
        <taxon>Eubacteriales</taxon>
        <taxon>Eubacteriales Family XII. Incertae Sedis</taxon>
        <taxon>Fusibacter</taxon>
    </lineage>
</organism>
<dbReference type="PIRSF" id="PIRSF001549">
    <property type="entry name" value="His-tRNA_synth"/>
    <property type="match status" value="1"/>
</dbReference>